<dbReference type="PANTHER" id="PTHR43646:SF6">
    <property type="entry name" value="PRE-MYCOFACTOCIN GLYCOSYLTRANSFERASE"/>
    <property type="match status" value="1"/>
</dbReference>
<dbReference type="GO" id="GO:0016740">
    <property type="term" value="F:transferase activity"/>
    <property type="evidence" value="ECO:0007669"/>
    <property type="project" value="UniProtKB-KW"/>
</dbReference>
<reference evidence="2" key="1">
    <citation type="journal article" date="2020" name="mSystems">
        <title>Genome- and Community-Level Interaction Insights into Carbon Utilization and Element Cycling Functions of Hydrothermarchaeota in Hydrothermal Sediment.</title>
        <authorList>
            <person name="Zhou Z."/>
            <person name="Liu Y."/>
            <person name="Xu W."/>
            <person name="Pan J."/>
            <person name="Luo Z.H."/>
            <person name="Li M."/>
        </authorList>
    </citation>
    <scope>NUCLEOTIDE SEQUENCE [LARGE SCALE GENOMIC DNA]</scope>
    <source>
        <strain evidence="2">SpSt-418</strain>
    </source>
</reference>
<dbReference type="InterPro" id="IPR001173">
    <property type="entry name" value="Glyco_trans_2-like"/>
</dbReference>
<dbReference type="AlphaFoldDB" id="A0A7C3PDZ9"/>
<sequence length="320" mass="35431">MLLSETQSITQPEGQVATPPFVSVIIPVYNDAVRLQRCLQALEQQTYPTDRYEVIVVDNGSANCVEIAAIAAQFKHAIVALETVPGSYAARNRGIGLASGEILAFTDADCIPAANWLKQGVKHLCHAPNQGLVAGRVEIFFEDGQPVTAVALYEKVTAFPQEQLLTQLKGGATANVFTFKSVMQRVGCFNPNLKARGDLEWGKRVYAAGYEQTYADDVWVAHPARSSYAELCQRSRRLIGGIYDAQQAQNSSFLQQNLFFVKELLKNLVPPLFFIWNTLFDKRLETIAQKLKVAGVMCLVRYISAFELLRLKLGGQSIRV</sequence>
<organism evidence="2">
    <name type="scientific">Oscillatoriales cyanobacterium SpSt-418</name>
    <dbReference type="NCBI Taxonomy" id="2282169"/>
    <lineage>
        <taxon>Bacteria</taxon>
        <taxon>Bacillati</taxon>
        <taxon>Cyanobacteriota</taxon>
        <taxon>Cyanophyceae</taxon>
        <taxon>Oscillatoriophycideae</taxon>
        <taxon>Oscillatoriales</taxon>
    </lineage>
</organism>
<comment type="caution">
    <text evidence="2">The sequence shown here is derived from an EMBL/GenBank/DDBJ whole genome shotgun (WGS) entry which is preliminary data.</text>
</comment>
<dbReference type="InterPro" id="IPR029044">
    <property type="entry name" value="Nucleotide-diphossugar_trans"/>
</dbReference>
<feature type="domain" description="Glycosyltransferase 2-like" evidence="1">
    <location>
        <begin position="23"/>
        <end position="151"/>
    </location>
</feature>
<dbReference type="PANTHER" id="PTHR43646">
    <property type="entry name" value="GLYCOSYLTRANSFERASE"/>
    <property type="match status" value="1"/>
</dbReference>
<dbReference type="Pfam" id="PF00535">
    <property type="entry name" value="Glycos_transf_2"/>
    <property type="match status" value="1"/>
</dbReference>
<gene>
    <name evidence="2" type="ORF">ENR64_05495</name>
</gene>
<evidence type="ECO:0000259" key="1">
    <source>
        <dbReference type="Pfam" id="PF00535"/>
    </source>
</evidence>
<name>A0A7C3PDZ9_9CYAN</name>
<dbReference type="EMBL" id="DSRU01000062">
    <property type="protein sequence ID" value="HFM97219.1"/>
    <property type="molecule type" value="Genomic_DNA"/>
</dbReference>
<keyword evidence="2" id="KW-0808">Transferase</keyword>
<evidence type="ECO:0000313" key="2">
    <source>
        <dbReference type="EMBL" id="HFM97219.1"/>
    </source>
</evidence>
<dbReference type="Gene3D" id="3.90.550.10">
    <property type="entry name" value="Spore Coat Polysaccharide Biosynthesis Protein SpsA, Chain A"/>
    <property type="match status" value="1"/>
</dbReference>
<proteinExistence type="predicted"/>
<protein>
    <submittedName>
        <fullName evidence="2">Glycosyltransferase</fullName>
    </submittedName>
</protein>
<accession>A0A7C3PDZ9</accession>
<dbReference type="SUPFAM" id="SSF53448">
    <property type="entry name" value="Nucleotide-diphospho-sugar transferases"/>
    <property type="match status" value="1"/>
</dbReference>